<keyword evidence="4" id="KW-1185">Reference proteome</keyword>
<evidence type="ECO:0000256" key="2">
    <source>
        <dbReference type="ARBA" id="ARBA00022840"/>
    </source>
</evidence>
<dbReference type="PIRSF" id="PIRSF003092">
    <property type="entry name" value="MinD"/>
    <property type="match status" value="1"/>
</dbReference>
<dbReference type="PANTHER" id="PTHR43384:SF4">
    <property type="entry name" value="CELLULOSE BIOSYNTHESIS PROTEIN BCSQ-RELATED"/>
    <property type="match status" value="1"/>
</dbReference>
<dbReference type="Gene3D" id="3.40.50.300">
    <property type="entry name" value="P-loop containing nucleotide triphosphate hydrolases"/>
    <property type="match status" value="1"/>
</dbReference>
<dbReference type="CDD" id="cd02038">
    <property type="entry name" value="FlhG-like"/>
    <property type="match status" value="1"/>
</dbReference>
<proteinExistence type="predicted"/>
<evidence type="ECO:0000313" key="3">
    <source>
        <dbReference type="EMBL" id="MBD8031771.1"/>
    </source>
</evidence>
<gene>
    <name evidence="3" type="ORF">H9632_01735</name>
</gene>
<dbReference type="Proteomes" id="UP000600565">
    <property type="component" value="Unassembled WGS sequence"/>
</dbReference>
<dbReference type="InterPro" id="IPR033875">
    <property type="entry name" value="FlhG"/>
</dbReference>
<accession>A0ABR8XIK5</accession>
<name>A0ABR8XIK5_9BACL</name>
<reference evidence="3 4" key="1">
    <citation type="submission" date="2020-08" db="EMBL/GenBank/DDBJ databases">
        <title>A Genomic Blueprint of the Chicken Gut Microbiome.</title>
        <authorList>
            <person name="Gilroy R."/>
            <person name="Ravi A."/>
            <person name="Getino M."/>
            <person name="Pursley I."/>
            <person name="Horton D.L."/>
            <person name="Alikhan N.-F."/>
            <person name="Baker D."/>
            <person name="Gharbi K."/>
            <person name="Hall N."/>
            <person name="Watson M."/>
            <person name="Adriaenssens E.M."/>
            <person name="Foster-Nyarko E."/>
            <person name="Jarju S."/>
            <person name="Secka A."/>
            <person name="Antonio M."/>
            <person name="Oren A."/>
            <person name="Chaudhuri R."/>
            <person name="La Ragione R.M."/>
            <person name="Hildebrand F."/>
            <person name="Pallen M.J."/>
        </authorList>
    </citation>
    <scope>NUCLEOTIDE SEQUENCE [LARGE SCALE GENOMIC DNA]</scope>
    <source>
        <strain evidence="3 4">Sa1YVA6</strain>
    </source>
</reference>
<keyword evidence="1" id="KW-0547">Nucleotide-binding</keyword>
<evidence type="ECO:0000313" key="4">
    <source>
        <dbReference type="Proteomes" id="UP000600565"/>
    </source>
</evidence>
<keyword evidence="2" id="KW-0067">ATP-binding</keyword>
<dbReference type="InterPro" id="IPR050625">
    <property type="entry name" value="ParA/MinD_ATPase"/>
</dbReference>
<dbReference type="EMBL" id="JACSPW010000001">
    <property type="protein sequence ID" value="MBD8031771.1"/>
    <property type="molecule type" value="Genomic_DNA"/>
</dbReference>
<dbReference type="Pfam" id="PF10609">
    <property type="entry name" value="ParA"/>
    <property type="match status" value="1"/>
</dbReference>
<protein>
    <submittedName>
        <fullName evidence="3">MinD/ParA family protein</fullName>
    </submittedName>
</protein>
<dbReference type="RefSeq" id="WP_191702397.1">
    <property type="nucleotide sequence ID" value="NZ_JACSPW010000001.1"/>
</dbReference>
<dbReference type="SUPFAM" id="SSF52540">
    <property type="entry name" value="P-loop containing nucleoside triphosphate hydrolases"/>
    <property type="match status" value="1"/>
</dbReference>
<organism evidence="3 4">
    <name type="scientific">Solibacillus merdavium</name>
    <dbReference type="NCBI Taxonomy" id="2762218"/>
    <lineage>
        <taxon>Bacteria</taxon>
        <taxon>Bacillati</taxon>
        <taxon>Bacillota</taxon>
        <taxon>Bacilli</taxon>
        <taxon>Bacillales</taxon>
        <taxon>Caryophanaceae</taxon>
        <taxon>Solibacillus</taxon>
    </lineage>
</organism>
<dbReference type="InterPro" id="IPR027417">
    <property type="entry name" value="P-loop_NTPase"/>
</dbReference>
<dbReference type="PANTHER" id="PTHR43384">
    <property type="entry name" value="SEPTUM SITE-DETERMINING PROTEIN MIND HOMOLOG, CHLOROPLASTIC-RELATED"/>
    <property type="match status" value="1"/>
</dbReference>
<sequence>MKDQAEKLRQKMLGSEEHIGRSIAVVSGKGGVGKSNFTTNFATLLAKAGKKVIILDMDIGMGNVHILVGKSVKYSLKDYLDGQVALDDATFKTEEGVSYISGGSGMSSLMDWSPAVFERLINAFESLQKEYDFVFFDMGAGVVEWSLDLLTSIEEIIVISTAEPTSLMDAYSMMKFIHLKDPQKEFYLLCNRAFTADEGLETTQRLKTVMVKFLEKDVHILGSLPEDPVVRQAVRQQTLFTTSYPDAPISKTMGKLVQQFLTAATEMKEVHASSQSSKFLSKLKNIFSRGRG</sequence>
<evidence type="ECO:0000256" key="1">
    <source>
        <dbReference type="ARBA" id="ARBA00022741"/>
    </source>
</evidence>
<dbReference type="InterPro" id="IPR033756">
    <property type="entry name" value="YlxH/NBP35"/>
</dbReference>
<comment type="caution">
    <text evidence="3">The sequence shown here is derived from an EMBL/GenBank/DDBJ whole genome shotgun (WGS) entry which is preliminary data.</text>
</comment>
<dbReference type="InterPro" id="IPR025501">
    <property type="entry name" value="MinD_FleN"/>
</dbReference>